<dbReference type="RefSeq" id="WP_245856078.1">
    <property type="nucleotide sequence ID" value="NZ_OAOP01000018.1"/>
</dbReference>
<keyword evidence="7" id="KW-1185">Reference proteome</keyword>
<dbReference type="PANTHER" id="PTHR43420:SF44">
    <property type="entry name" value="ACETYLTRANSFERASE YPEA"/>
    <property type="match status" value="1"/>
</dbReference>
<name>A0A285D7K4_9BACI</name>
<gene>
    <name evidence="6" type="ORF">SAMN05877753_11813</name>
</gene>
<dbReference type="AlphaFoldDB" id="A0A285D7K4"/>
<dbReference type="Gene3D" id="3.40.630.30">
    <property type="match status" value="1"/>
</dbReference>
<dbReference type="NCBIfam" id="TIGR01575">
    <property type="entry name" value="rimI"/>
    <property type="match status" value="1"/>
</dbReference>
<dbReference type="InterPro" id="IPR006464">
    <property type="entry name" value="AcTrfase_RimI/Ard1"/>
</dbReference>
<feature type="domain" description="N-acetyltransferase" evidence="5">
    <location>
        <begin position="12"/>
        <end position="156"/>
    </location>
</feature>
<dbReference type="EMBL" id="OAOP01000018">
    <property type="protein sequence ID" value="SNX75794.1"/>
    <property type="molecule type" value="Genomic_DNA"/>
</dbReference>
<dbReference type="Pfam" id="PF00583">
    <property type="entry name" value="Acetyltransf_1"/>
    <property type="match status" value="1"/>
</dbReference>
<sequence length="156" mass="17811">MMNNNNEAVSSALFRFMTLGDLDDIMDIEHQSFTLPWKRDAFVRELTSNPYARYWVVEINGKVVGYSGVWIVMDEAHVTNIAVLPEYRGHGFGKQLLIKTMQLAQSYNAKVVTLEVRVSNIVAQNLYRSLGFQPGGIRKGYYTDNNEDGLIMWVNI</sequence>
<evidence type="ECO:0000259" key="5">
    <source>
        <dbReference type="PROSITE" id="PS51186"/>
    </source>
</evidence>
<reference evidence="6 7" key="1">
    <citation type="submission" date="2017-08" db="EMBL/GenBank/DDBJ databases">
        <authorList>
            <person name="de Groot N.N."/>
        </authorList>
    </citation>
    <scope>NUCLEOTIDE SEQUENCE [LARGE SCALE GENOMIC DNA]</scope>
    <source>
        <strain evidence="6 7">JC228</strain>
    </source>
</reference>
<proteinExistence type="inferred from homology"/>
<evidence type="ECO:0000313" key="6">
    <source>
        <dbReference type="EMBL" id="SNX75794.1"/>
    </source>
</evidence>
<keyword evidence="4" id="KW-0012">Acyltransferase</keyword>
<dbReference type="CDD" id="cd04301">
    <property type="entry name" value="NAT_SF"/>
    <property type="match status" value="1"/>
</dbReference>
<evidence type="ECO:0000256" key="1">
    <source>
        <dbReference type="ARBA" id="ARBA00005395"/>
    </source>
</evidence>
<dbReference type="PROSITE" id="PS51186">
    <property type="entry name" value="GNAT"/>
    <property type="match status" value="1"/>
</dbReference>
<keyword evidence="2" id="KW-0963">Cytoplasm</keyword>
<dbReference type="Proteomes" id="UP000219546">
    <property type="component" value="Unassembled WGS sequence"/>
</dbReference>
<keyword evidence="3 6" id="KW-0808">Transferase</keyword>
<evidence type="ECO:0000256" key="3">
    <source>
        <dbReference type="ARBA" id="ARBA00022679"/>
    </source>
</evidence>
<comment type="similarity">
    <text evidence="1">Belongs to the acetyltransferase family. RimI subfamily.</text>
</comment>
<evidence type="ECO:0000313" key="7">
    <source>
        <dbReference type="Proteomes" id="UP000219546"/>
    </source>
</evidence>
<accession>A0A285D7K4</accession>
<evidence type="ECO:0000256" key="2">
    <source>
        <dbReference type="ARBA" id="ARBA00022490"/>
    </source>
</evidence>
<organism evidence="6 7">
    <name type="scientific">Bacillus oleivorans</name>
    <dbReference type="NCBI Taxonomy" id="1448271"/>
    <lineage>
        <taxon>Bacteria</taxon>
        <taxon>Bacillati</taxon>
        <taxon>Bacillota</taxon>
        <taxon>Bacilli</taxon>
        <taxon>Bacillales</taxon>
        <taxon>Bacillaceae</taxon>
        <taxon>Bacillus</taxon>
    </lineage>
</organism>
<evidence type="ECO:0000256" key="4">
    <source>
        <dbReference type="ARBA" id="ARBA00023315"/>
    </source>
</evidence>
<dbReference type="SUPFAM" id="SSF55729">
    <property type="entry name" value="Acyl-CoA N-acyltransferases (Nat)"/>
    <property type="match status" value="1"/>
</dbReference>
<dbReference type="InterPro" id="IPR000182">
    <property type="entry name" value="GNAT_dom"/>
</dbReference>
<dbReference type="InterPro" id="IPR016181">
    <property type="entry name" value="Acyl_CoA_acyltransferase"/>
</dbReference>
<protein>
    <submittedName>
        <fullName evidence="6">Ribosomal-protein-alanine N-acetyltransferase</fullName>
    </submittedName>
</protein>
<dbReference type="GO" id="GO:0008080">
    <property type="term" value="F:N-acetyltransferase activity"/>
    <property type="evidence" value="ECO:0007669"/>
    <property type="project" value="InterPro"/>
</dbReference>
<dbReference type="PANTHER" id="PTHR43420">
    <property type="entry name" value="ACETYLTRANSFERASE"/>
    <property type="match status" value="1"/>
</dbReference>
<dbReference type="InterPro" id="IPR050680">
    <property type="entry name" value="YpeA/RimI_acetyltransf"/>
</dbReference>